<gene>
    <name evidence="1" type="ORF">CJ301_14995</name>
</gene>
<dbReference type="RefSeq" id="WP_099278184.1">
    <property type="nucleotide sequence ID" value="NZ_KZ304970.1"/>
</dbReference>
<proteinExistence type="predicted"/>
<accession>A0A2G1MD72</accession>
<name>A0A2G1MD72_9RHOB</name>
<dbReference type="EMBL" id="NQWH01000030">
    <property type="protein sequence ID" value="PHP26678.1"/>
    <property type="molecule type" value="Genomic_DNA"/>
</dbReference>
<evidence type="ECO:0008006" key="3">
    <source>
        <dbReference type="Google" id="ProtNLM"/>
    </source>
</evidence>
<comment type="caution">
    <text evidence="1">The sequence shown here is derived from an EMBL/GenBank/DDBJ whole genome shotgun (WGS) entry which is preliminary data.</text>
</comment>
<reference evidence="1 2" key="1">
    <citation type="submission" date="2017-08" db="EMBL/GenBank/DDBJ databases">
        <title>Draft Genome Sequence of Loktanella cinnabarina Strain XM1, Isolated from Coastal Surface Water.</title>
        <authorList>
            <person name="Ma R."/>
            <person name="Wang J."/>
            <person name="Wang Q."/>
            <person name="Ma Z."/>
            <person name="Li J."/>
            <person name="Chen L."/>
        </authorList>
    </citation>
    <scope>NUCLEOTIDE SEQUENCE [LARGE SCALE GENOMIC DNA]</scope>
    <source>
        <strain evidence="1 2">XM1</strain>
    </source>
</reference>
<organism evidence="1 2">
    <name type="scientific">Limimaricola cinnabarinus</name>
    <dbReference type="NCBI Taxonomy" id="1125964"/>
    <lineage>
        <taxon>Bacteria</taxon>
        <taxon>Pseudomonadati</taxon>
        <taxon>Pseudomonadota</taxon>
        <taxon>Alphaproteobacteria</taxon>
        <taxon>Rhodobacterales</taxon>
        <taxon>Paracoccaceae</taxon>
        <taxon>Limimaricola</taxon>
    </lineage>
</organism>
<dbReference type="AlphaFoldDB" id="A0A2G1MD72"/>
<evidence type="ECO:0000313" key="2">
    <source>
        <dbReference type="Proteomes" id="UP000221860"/>
    </source>
</evidence>
<evidence type="ECO:0000313" key="1">
    <source>
        <dbReference type="EMBL" id="PHP26678.1"/>
    </source>
</evidence>
<sequence length="91" mass="10215">MSDSRTTTDHDEIRQWCEARGGHPARVRDTASGDGGGLLRIDFEPQAEGLERISWDDWFETFESSKLAFLHQDSAKDGSASRFNKLVSRDG</sequence>
<protein>
    <recommendedName>
        <fullName evidence="3">1,4-alpha-glucan branching enzyme</fullName>
    </recommendedName>
</protein>
<dbReference type="OrthoDB" id="9808866at2"/>
<keyword evidence="2" id="KW-1185">Reference proteome</keyword>
<dbReference type="Proteomes" id="UP000221860">
    <property type="component" value="Unassembled WGS sequence"/>
</dbReference>